<name>A0ABS7TTP2_9BACT</name>
<sequence>MASIRSLRLKFACGEDWHAFAGDGGVRRCETCKTAVHDLSTLTRNQATALFRRPPASGLCVRYQHDAMGRILFRSETRAGQLVWQRFVVPTVEAGAPADAGEDEPRGD</sequence>
<dbReference type="EMBL" id="JAIRAU010000027">
    <property type="protein sequence ID" value="MBZ5711421.1"/>
    <property type="molecule type" value="Genomic_DNA"/>
</dbReference>
<comment type="caution">
    <text evidence="1">The sequence shown here is derived from an EMBL/GenBank/DDBJ whole genome shotgun (WGS) entry which is preliminary data.</text>
</comment>
<gene>
    <name evidence="1" type="ORF">K7C98_19455</name>
</gene>
<organism evidence="1 2">
    <name type="scientific">Nannocystis pusilla</name>
    <dbReference type="NCBI Taxonomy" id="889268"/>
    <lineage>
        <taxon>Bacteria</taxon>
        <taxon>Pseudomonadati</taxon>
        <taxon>Myxococcota</taxon>
        <taxon>Polyangia</taxon>
        <taxon>Nannocystales</taxon>
        <taxon>Nannocystaceae</taxon>
        <taxon>Nannocystis</taxon>
    </lineage>
</organism>
<dbReference type="Proteomes" id="UP001139031">
    <property type="component" value="Unassembled WGS sequence"/>
</dbReference>
<dbReference type="RefSeq" id="WP_224193184.1">
    <property type="nucleotide sequence ID" value="NZ_JAIRAU010000027.1"/>
</dbReference>
<keyword evidence="2" id="KW-1185">Reference proteome</keyword>
<evidence type="ECO:0000313" key="2">
    <source>
        <dbReference type="Proteomes" id="UP001139031"/>
    </source>
</evidence>
<protein>
    <submittedName>
        <fullName evidence="1">Uncharacterized protein</fullName>
    </submittedName>
</protein>
<accession>A0ABS7TTP2</accession>
<reference evidence="1" key="1">
    <citation type="submission" date="2021-08" db="EMBL/GenBank/DDBJ databases">
        <authorList>
            <person name="Stevens D.C."/>
        </authorList>
    </citation>
    <scope>NUCLEOTIDE SEQUENCE</scope>
    <source>
        <strain evidence="1">DSM 53165</strain>
    </source>
</reference>
<evidence type="ECO:0000313" key="1">
    <source>
        <dbReference type="EMBL" id="MBZ5711421.1"/>
    </source>
</evidence>
<proteinExistence type="predicted"/>